<accession>A0A4Q9L6C3</accession>
<dbReference type="Proteomes" id="UP000293045">
    <property type="component" value="Unassembled WGS sequence"/>
</dbReference>
<reference evidence="2 3" key="1">
    <citation type="submission" date="2017-12" db="EMBL/GenBank/DDBJ databases">
        <authorList>
            <person name="Pombert J.-F."/>
            <person name="Haag K.L."/>
            <person name="Ebert D."/>
        </authorList>
    </citation>
    <scope>NUCLEOTIDE SEQUENCE [LARGE SCALE GENOMIC DNA]</scope>
    <source>
        <strain evidence="2">IL-BN-2</strain>
    </source>
</reference>
<sequence>MNLNFSLFLIQRYFNAVEASPDRKKVKISAHEENSFKNHETHAIIDGIDYLRFAKIFSNQSKPIKSSNPIEGAVSSDQSEISNATGSDSRTYIAESQYTELDVISIRDHHKHQEHQDQSSRRSVHVASNICDIPFNELPNVISSNSLPSQAFSAKRFYDQNFTEVNSYEAMSQKESQFEFSFDDVSSYMELNSTDKVQEFHCKIYPNDFEVNRSITSETNTNRTSLSIHQTIGKNDAVNDSSKFDLEFQSKDTNGSDNWKEVVNKLFIKGLIKNSGSNMREELISIVKDELEKKIEEKDRQSYFKSEEEVLNWLKNKKSKFYCNKFESNSDFKEILNFGRRLVSFEKNSYSNLSTSEIMQKIDGYHLINYANELRKTKIHLIVPELNYLLDSFEENIIDNILHGNALLIHYYYEITKIIINLILTNSNKVDINIIRKNSRGNEKMEGKEEKSGKISKEEKKKKTLDESEEVRLLDIRRIFFIKRLLSELFPLFQYDSVKIEIYKTLNLLYFISHFIHLSRSYLRKYFFRYKMNFLFRFLFDSNINFKNDFNKKLIEDILGENENGTNPDLFIKSKLTALFRDYFCLDIFFDKGIAIIETYKVFAIAKNKDKVVTKTNIIAKLKEDSEQNLLENIDAYKNRKINIFLKLEFQINHSEYLVLSTTISIMNFYKSRGPCEISKKLLEESNKSLEELKFNKVA</sequence>
<evidence type="ECO:0000313" key="2">
    <source>
        <dbReference type="EMBL" id="TBU03179.1"/>
    </source>
</evidence>
<dbReference type="VEuPathDB" id="MicrosporidiaDB:CWI36_0368p0030"/>
<gene>
    <name evidence="2" type="ORF">CWI39_1015p0010</name>
</gene>
<proteinExistence type="predicted"/>
<evidence type="ECO:0000313" key="3">
    <source>
        <dbReference type="Proteomes" id="UP000293045"/>
    </source>
</evidence>
<protein>
    <submittedName>
        <fullName evidence="2">Uncharacterized protein</fullName>
    </submittedName>
</protein>
<dbReference type="EMBL" id="PIXR01001015">
    <property type="protein sequence ID" value="TBU03179.1"/>
    <property type="molecule type" value="Genomic_DNA"/>
</dbReference>
<comment type="caution">
    <text evidence="2">The sequence shown here is derived from an EMBL/GenBank/DDBJ whole genome shotgun (WGS) entry which is preliminary data.</text>
</comment>
<dbReference type="VEuPathDB" id="MicrosporidiaDB:CWI36_0368p0020"/>
<organism evidence="2 3">
    <name type="scientific">Hamiltosporidium magnivora</name>
    <dbReference type="NCBI Taxonomy" id="148818"/>
    <lineage>
        <taxon>Eukaryota</taxon>
        <taxon>Fungi</taxon>
        <taxon>Fungi incertae sedis</taxon>
        <taxon>Microsporidia</taxon>
        <taxon>Dubosqiidae</taxon>
        <taxon>Hamiltosporidium</taxon>
    </lineage>
</organism>
<name>A0A4Q9L6C3_9MICR</name>
<feature type="region of interest" description="Disordered" evidence="1">
    <location>
        <begin position="63"/>
        <end position="89"/>
    </location>
</feature>
<evidence type="ECO:0000256" key="1">
    <source>
        <dbReference type="SAM" id="MobiDB-lite"/>
    </source>
</evidence>
<dbReference type="VEuPathDB" id="MicrosporidiaDB:CWI39_1015p0010"/>
<dbReference type="AlphaFoldDB" id="A0A4Q9L6C3"/>